<name>A0ABR6X4H8_9BURK</name>
<evidence type="ECO:0008006" key="3">
    <source>
        <dbReference type="Google" id="ProtNLM"/>
    </source>
</evidence>
<sequence>MTIANATITDATGGLIPALPDSAVLTAAHHLNQVVKICFSHTVEHRAIVVFDLRSDLAMALTSAYRQCLPDAMFIDFDQHSPEHVMTSLNALQAGDLVVLVQTTNFRMDAYRVRVELFKRELKVIEHPHLGRMPAEQALIYIDSLAYDEQYYRGVGRGLKQLIDQAPFGVLDSGEGAELVYACPFEDAKLNIGDYSGMKNWGGQFPIGEVFTEAKDLEAVNGKVRIFVFGDTSFSVNQPASPITLVIERGQVVSVLDSTPEFDEVIAKIKEDEQVVWVRELGFGLNRSFNRERTVSDIGTYERMCGIHLSLGAKHGIYGKPNFKRGDGKYHVDVFAVTESVRLGEQVVYKDGAWIV</sequence>
<evidence type="ECO:0000313" key="1">
    <source>
        <dbReference type="EMBL" id="MBC3807271.1"/>
    </source>
</evidence>
<protein>
    <recommendedName>
        <fullName evidence="3">Leucyl aminopeptidase (Aminopeptidase T)</fullName>
    </recommendedName>
</protein>
<organism evidence="1 2">
    <name type="scientific">Undibacterium seohonense</name>
    <dbReference type="NCBI Taxonomy" id="1344950"/>
    <lineage>
        <taxon>Bacteria</taxon>
        <taxon>Pseudomonadati</taxon>
        <taxon>Pseudomonadota</taxon>
        <taxon>Betaproteobacteria</taxon>
        <taxon>Burkholderiales</taxon>
        <taxon>Oxalobacteraceae</taxon>
        <taxon>Undibacterium</taxon>
    </lineage>
</organism>
<dbReference type="RefSeq" id="WP_186922358.1">
    <property type="nucleotide sequence ID" value="NZ_JACOFW010000006.1"/>
</dbReference>
<keyword evidence="2" id="KW-1185">Reference proteome</keyword>
<dbReference type="Proteomes" id="UP000648257">
    <property type="component" value="Unassembled WGS sequence"/>
</dbReference>
<gene>
    <name evidence="1" type="ORF">H8K52_07930</name>
</gene>
<accession>A0ABR6X4H8</accession>
<proteinExistence type="predicted"/>
<comment type="caution">
    <text evidence="1">The sequence shown here is derived from an EMBL/GenBank/DDBJ whole genome shotgun (WGS) entry which is preliminary data.</text>
</comment>
<evidence type="ECO:0000313" key="2">
    <source>
        <dbReference type="Proteomes" id="UP000648257"/>
    </source>
</evidence>
<reference evidence="1 2" key="1">
    <citation type="submission" date="2020-08" db="EMBL/GenBank/DDBJ databases">
        <title>Novel species isolated from subtropical streams in China.</title>
        <authorList>
            <person name="Lu H."/>
        </authorList>
    </citation>
    <scope>NUCLEOTIDE SEQUENCE [LARGE SCALE GENOMIC DNA]</scope>
    <source>
        <strain evidence="1 2">KACC 16656</strain>
    </source>
</reference>
<dbReference type="EMBL" id="JACOFW010000006">
    <property type="protein sequence ID" value="MBC3807271.1"/>
    <property type="molecule type" value="Genomic_DNA"/>
</dbReference>